<dbReference type="PANTHER" id="PTHR32432:SF3">
    <property type="entry name" value="ETHANOLAMINE UTILIZATION PROTEIN EUTJ"/>
    <property type="match status" value="1"/>
</dbReference>
<comment type="caution">
    <text evidence="2">The sequence shown here is derived from an EMBL/GenBank/DDBJ whole genome shotgun (WGS) entry which is preliminary data.</text>
</comment>
<keyword evidence="3" id="KW-1185">Reference proteome</keyword>
<dbReference type="CDD" id="cd24049">
    <property type="entry name" value="ASKHA_NBD_PilM"/>
    <property type="match status" value="1"/>
</dbReference>
<evidence type="ECO:0000259" key="1">
    <source>
        <dbReference type="SMART" id="SM00842"/>
    </source>
</evidence>
<organism evidence="2 3">
    <name type="scientific">Microterricola pindariensis</name>
    <dbReference type="NCBI Taxonomy" id="478010"/>
    <lineage>
        <taxon>Bacteria</taxon>
        <taxon>Bacillati</taxon>
        <taxon>Actinomycetota</taxon>
        <taxon>Actinomycetes</taxon>
        <taxon>Micrococcales</taxon>
        <taxon>Microbacteriaceae</taxon>
        <taxon>Microterricola</taxon>
    </lineage>
</organism>
<protein>
    <submittedName>
        <fullName evidence="2">Pilus assembly protein PilM</fullName>
    </submittedName>
</protein>
<sequence>MAQTVVGVDFAAGVVRAVEVGGSSRKPVIERYAEVAVPDGAIVRGEVMEPHTVATALKQLWSNGGFSSKSIAIGIGNHRVLARDLTVARASRQRIRESLPHLVQDMLPMPVADALLDFYPVAEIDGEHGPQVQGLLVAAAKDAVLGNIKAAKLAGLKTVEVDLLPFALSRVYLQGPDAAGTVALAEIGGSTTTVVIATDGVPQFIRIIPTGSDQITLELARRLEIDTAQAEQVKRQIGLSATAVPPEYQKALEVIYEVAGELLTSLRNTINYFNNTRQENPVRQILLAGGGAALPGCERAVNEVTRMPVVAVDPLAGMEISRKLDENAMRQGRPNLAVALGLTAGRAA</sequence>
<name>A0ABX5AYS4_9MICO</name>
<dbReference type="NCBIfam" id="TIGR01175">
    <property type="entry name" value="pilM"/>
    <property type="match status" value="1"/>
</dbReference>
<dbReference type="SUPFAM" id="SSF53067">
    <property type="entry name" value="Actin-like ATPase domain"/>
    <property type="match status" value="2"/>
</dbReference>
<feature type="domain" description="SHS2" evidence="1">
    <location>
        <begin position="5"/>
        <end position="172"/>
    </location>
</feature>
<accession>A0ABX5AYS4</accession>
<dbReference type="EMBL" id="MPZN01000005">
    <property type="protein sequence ID" value="PPL20052.1"/>
    <property type="molecule type" value="Genomic_DNA"/>
</dbReference>
<dbReference type="InterPro" id="IPR005883">
    <property type="entry name" value="PilM"/>
</dbReference>
<dbReference type="Gene3D" id="3.30.420.40">
    <property type="match status" value="2"/>
</dbReference>
<dbReference type="Pfam" id="PF11104">
    <property type="entry name" value="PilM_2"/>
    <property type="match status" value="1"/>
</dbReference>
<gene>
    <name evidence="2" type="ORF">GY24_02810</name>
</gene>
<dbReference type="PANTHER" id="PTHR32432">
    <property type="entry name" value="CELL DIVISION PROTEIN FTSA-RELATED"/>
    <property type="match status" value="1"/>
</dbReference>
<evidence type="ECO:0000313" key="3">
    <source>
        <dbReference type="Proteomes" id="UP000237755"/>
    </source>
</evidence>
<dbReference type="PIRSF" id="PIRSF019169">
    <property type="entry name" value="PilM"/>
    <property type="match status" value="1"/>
</dbReference>
<dbReference type="InterPro" id="IPR050696">
    <property type="entry name" value="FtsA/MreB"/>
</dbReference>
<dbReference type="RefSeq" id="WP_104474262.1">
    <property type="nucleotide sequence ID" value="NZ_MPZN01000005.1"/>
</dbReference>
<evidence type="ECO:0000313" key="2">
    <source>
        <dbReference type="EMBL" id="PPL20052.1"/>
    </source>
</evidence>
<dbReference type="Gene3D" id="3.30.1490.300">
    <property type="match status" value="1"/>
</dbReference>
<reference evidence="2 3" key="1">
    <citation type="journal article" date="2008" name="Int. J. Syst. Evol. Microbiol.">
        <title>Leifsonia pindariensis sp. nov., isolated from the Pindari glacier of the Indian Himalayas, and emended description of the genus Leifsonia.</title>
        <authorList>
            <person name="Reddy G.S."/>
            <person name="Prabagaran S.R."/>
            <person name="Shivaji S."/>
        </authorList>
    </citation>
    <scope>NUCLEOTIDE SEQUENCE [LARGE SCALE GENOMIC DNA]</scope>
    <source>
        <strain evidence="2 3">PON 10</strain>
    </source>
</reference>
<dbReference type="InterPro" id="IPR003494">
    <property type="entry name" value="SHS2_FtsA"/>
</dbReference>
<dbReference type="InterPro" id="IPR043129">
    <property type="entry name" value="ATPase_NBD"/>
</dbReference>
<dbReference type="Proteomes" id="UP000237755">
    <property type="component" value="Unassembled WGS sequence"/>
</dbReference>
<proteinExistence type="predicted"/>
<dbReference type="SMART" id="SM00842">
    <property type="entry name" value="FtsA"/>
    <property type="match status" value="1"/>
</dbReference>